<reference evidence="1 2" key="1">
    <citation type="submission" date="2024-03" db="EMBL/GenBank/DDBJ databases">
        <title>Cross-transmission of Acinetobacter junii carrying blaOXA-58 in a neonatal intensive care unit.</title>
        <authorList>
            <person name="Bour M."/>
            <person name="Potron A."/>
            <person name="Lecointe D."/>
        </authorList>
    </citation>
    <scope>NUCLEOTIDE SEQUENCE [LARGE SCALE GENOMIC DNA]</scope>
    <source>
        <strain evidence="1 2">21A3096 case 1</strain>
    </source>
</reference>
<dbReference type="EMBL" id="JBBMLE010000003">
    <property type="protein sequence ID" value="MEK0251225.1"/>
    <property type="molecule type" value="Genomic_DNA"/>
</dbReference>
<sequence length="561" mass="62086">MNIKPSWDTTGDLLEAVDPRPKEKPLFEYKHAYTERMIECRSIQEFDLNVLVQINKDGLRTVSENVIYQGKDISGFYAIPLLDQRLVITGYHLLNKKSQPTRIKVGTGIPVLNHDNKNSPSFIATDNLSLFLRLSQLKYVSVYHSDIYKAFDWIDLYLDESKPRIIATNKDLETNADLQVYFNDVTNLTDQEIKSAISTKAGSIQPVQVKSTATLNIINMSDIQAQPITWLWDGWLPLGKMTILAGAGGCGKTNLSLALIATITTGGIFPDGSKCSNVGKVLIYSTEDDPADTLKPRLIANGADISKVSIISGRTNDKGELEPFDPAQDFPKIEEYIKSNPDVKLLMIDPIISAVSGDMNKANDVRRSLQPLVDLANEYKFSVLGITHFAKGTSGSSPADRIIGSQAFTALARMAWSAAKREDEGDCILVRAKSNNSILEGGVRYQIESETVLNGIETTKTVWLGTIEGTAKELLNEAENTENGNSSTVDMAREFLIDLLSSVESMPSKEVQAQAKDAGFSPASIRRAQEKLNIKPFKPQGEKVWFWALPKIHRLDEPTHF</sequence>
<protein>
    <submittedName>
        <fullName evidence="1">AAA family ATPase</fullName>
    </submittedName>
</protein>
<dbReference type="Proteomes" id="UP001498501">
    <property type="component" value="Unassembled WGS sequence"/>
</dbReference>
<evidence type="ECO:0000313" key="2">
    <source>
        <dbReference type="Proteomes" id="UP001498501"/>
    </source>
</evidence>
<dbReference type="SUPFAM" id="SSF52540">
    <property type="entry name" value="P-loop containing nucleoside triphosphate hydrolases"/>
    <property type="match status" value="1"/>
</dbReference>
<organism evidence="1 2">
    <name type="scientific">Acinetobacter junii</name>
    <dbReference type="NCBI Taxonomy" id="40215"/>
    <lineage>
        <taxon>Bacteria</taxon>
        <taxon>Pseudomonadati</taxon>
        <taxon>Pseudomonadota</taxon>
        <taxon>Gammaproteobacteria</taxon>
        <taxon>Moraxellales</taxon>
        <taxon>Moraxellaceae</taxon>
        <taxon>Acinetobacter</taxon>
    </lineage>
</organism>
<dbReference type="Gene3D" id="3.40.50.300">
    <property type="entry name" value="P-loop containing nucleotide triphosphate hydrolases"/>
    <property type="match status" value="1"/>
</dbReference>
<keyword evidence="2" id="KW-1185">Reference proteome</keyword>
<name>A0ABU8ZCF6_ACIJU</name>
<accession>A0ABU8ZCF6</accession>
<evidence type="ECO:0000313" key="1">
    <source>
        <dbReference type="EMBL" id="MEK0251225.1"/>
    </source>
</evidence>
<dbReference type="RefSeq" id="WP_151708014.1">
    <property type="nucleotide sequence ID" value="NZ_BKFG01000016.1"/>
</dbReference>
<comment type="caution">
    <text evidence="1">The sequence shown here is derived from an EMBL/GenBank/DDBJ whole genome shotgun (WGS) entry which is preliminary data.</text>
</comment>
<dbReference type="Pfam" id="PF13481">
    <property type="entry name" value="AAA_25"/>
    <property type="match status" value="1"/>
</dbReference>
<gene>
    <name evidence="1" type="ORF">WM018_01580</name>
</gene>
<dbReference type="InterPro" id="IPR027417">
    <property type="entry name" value="P-loop_NTPase"/>
</dbReference>
<proteinExistence type="predicted"/>